<reference evidence="8 9" key="1">
    <citation type="submission" date="2019-01" db="EMBL/GenBank/DDBJ databases">
        <title>Sphingomonas mucosissima sp. nov. and Sphingomonas desiccabilis sp. nov., from biological soil crusts in the Colorado Plateau, USA.</title>
        <authorList>
            <person name="Zhu D."/>
        </authorList>
    </citation>
    <scope>NUCLEOTIDE SEQUENCE [LARGE SCALE GENOMIC DNA]</scope>
    <source>
        <strain evidence="8 9">CP1D</strain>
    </source>
</reference>
<keyword evidence="5" id="KW-0408">Iron</keyword>
<comment type="similarity">
    <text evidence="1">Belongs to the cytochrome P450 family.</text>
</comment>
<keyword evidence="4" id="KW-0560">Oxidoreductase</keyword>
<evidence type="ECO:0000256" key="1">
    <source>
        <dbReference type="ARBA" id="ARBA00010617"/>
    </source>
</evidence>
<dbReference type="FunFam" id="1.10.630.10:FF:000018">
    <property type="entry name" value="Cytochrome P450 monooxygenase"/>
    <property type="match status" value="1"/>
</dbReference>
<name>A0A4Q2ISV3_9SPHN</name>
<gene>
    <name evidence="8" type="ORF">EO081_09435</name>
</gene>
<dbReference type="Proteomes" id="UP000292347">
    <property type="component" value="Unassembled WGS sequence"/>
</dbReference>
<keyword evidence="9" id="KW-1185">Reference proteome</keyword>
<dbReference type="InterPro" id="IPR036396">
    <property type="entry name" value="Cyt_P450_sf"/>
</dbReference>
<evidence type="ECO:0000256" key="3">
    <source>
        <dbReference type="ARBA" id="ARBA00022723"/>
    </source>
</evidence>
<dbReference type="GO" id="GO:0016705">
    <property type="term" value="F:oxidoreductase activity, acting on paired donors, with incorporation or reduction of molecular oxygen"/>
    <property type="evidence" value="ECO:0007669"/>
    <property type="project" value="InterPro"/>
</dbReference>
<evidence type="ECO:0000256" key="6">
    <source>
        <dbReference type="ARBA" id="ARBA00023033"/>
    </source>
</evidence>
<dbReference type="GO" id="GO:0020037">
    <property type="term" value="F:heme binding"/>
    <property type="evidence" value="ECO:0007669"/>
    <property type="project" value="InterPro"/>
</dbReference>
<dbReference type="CDD" id="cd20625">
    <property type="entry name" value="CYP164-like"/>
    <property type="match status" value="1"/>
</dbReference>
<evidence type="ECO:0000256" key="2">
    <source>
        <dbReference type="ARBA" id="ARBA00022617"/>
    </source>
</evidence>
<dbReference type="InterPro" id="IPR002397">
    <property type="entry name" value="Cyt_P450_B"/>
</dbReference>
<organism evidence="8 9">
    <name type="scientific">Sphingomonas desiccabilis</name>
    <dbReference type="NCBI Taxonomy" id="429134"/>
    <lineage>
        <taxon>Bacteria</taxon>
        <taxon>Pseudomonadati</taxon>
        <taxon>Pseudomonadota</taxon>
        <taxon>Alphaproteobacteria</taxon>
        <taxon>Sphingomonadales</taxon>
        <taxon>Sphingomonadaceae</taxon>
        <taxon>Sphingomonas</taxon>
    </lineage>
</organism>
<evidence type="ECO:0000313" key="8">
    <source>
        <dbReference type="EMBL" id="RXZ31461.1"/>
    </source>
</evidence>
<dbReference type="PANTHER" id="PTHR46696:SF1">
    <property type="entry name" value="CYTOCHROME P450 YJIB-RELATED"/>
    <property type="match status" value="1"/>
</dbReference>
<evidence type="ECO:0000256" key="4">
    <source>
        <dbReference type="ARBA" id="ARBA00023002"/>
    </source>
</evidence>
<dbReference type="Gene3D" id="1.10.630.10">
    <property type="entry name" value="Cytochrome P450"/>
    <property type="match status" value="1"/>
</dbReference>
<dbReference type="AlphaFoldDB" id="A0A4Q2ISV3"/>
<sequence length="380" mass="41907">MRERGAVIWDPYVHTWIVTGYAEAVTVFQDFLSARTPSPEAFHRMGLPMLAPAAEVMRRQMMFMDPPRHMRVRAACSALFSPVRVRRMEDRMREICRALLEDIPEGSAWDLHAAYAEPLPAMMTTEIAGLPIQDWRQLQIWSDDFAALIGNFHQSTSEGNRLAESLDAMTRYITDVIAEQRGREGSGLIGALLAQGGDDPLDDTEIVANVIITLVGGLGTTTNLISSGVATLVAHPDAMRQMREDPAAMRGAVEEILRFETPSQFSGRIAPAEVVLGGQPIARGDAVMVMTAAANRDSLVFEDPDRFDIRRSPNRHLAFAWGPHFCFGAALARMQGAIAFGELLKRTTTIELTDAPLQWRENLGLRGLTTLPVLTRRAAG</sequence>
<dbReference type="GO" id="GO:0005506">
    <property type="term" value="F:iron ion binding"/>
    <property type="evidence" value="ECO:0007669"/>
    <property type="project" value="InterPro"/>
</dbReference>
<accession>A0A4Q2ISV3</accession>
<protein>
    <submittedName>
        <fullName evidence="8">Cytochrome P450</fullName>
    </submittedName>
</protein>
<dbReference type="SUPFAM" id="SSF48264">
    <property type="entry name" value="Cytochrome P450"/>
    <property type="match status" value="1"/>
</dbReference>
<keyword evidence="6" id="KW-0503">Monooxygenase</keyword>
<keyword evidence="2" id="KW-0349">Heme</keyword>
<evidence type="ECO:0000313" key="9">
    <source>
        <dbReference type="Proteomes" id="UP000292347"/>
    </source>
</evidence>
<dbReference type="EMBL" id="SDPT01000002">
    <property type="protein sequence ID" value="RXZ31461.1"/>
    <property type="molecule type" value="Genomic_DNA"/>
</dbReference>
<dbReference type="GO" id="GO:0004497">
    <property type="term" value="F:monooxygenase activity"/>
    <property type="evidence" value="ECO:0007669"/>
    <property type="project" value="UniProtKB-KW"/>
</dbReference>
<keyword evidence="3" id="KW-0479">Metal-binding</keyword>
<dbReference type="Pfam" id="PF00067">
    <property type="entry name" value="p450"/>
    <property type="match status" value="1"/>
</dbReference>
<evidence type="ECO:0000256" key="7">
    <source>
        <dbReference type="ARBA" id="ARBA00043906"/>
    </source>
</evidence>
<comment type="caution">
    <text evidence="8">The sequence shown here is derived from an EMBL/GenBank/DDBJ whole genome shotgun (WGS) entry which is preliminary data.</text>
</comment>
<dbReference type="InterPro" id="IPR001128">
    <property type="entry name" value="Cyt_P450"/>
</dbReference>
<dbReference type="PRINTS" id="PR00359">
    <property type="entry name" value="BP450"/>
</dbReference>
<dbReference type="PANTHER" id="PTHR46696">
    <property type="entry name" value="P450, PUTATIVE (EUROFUNG)-RELATED"/>
    <property type="match status" value="1"/>
</dbReference>
<proteinExistence type="inferred from homology"/>
<comment type="function">
    <text evidence="7">Cytochromes P450 are a group of heme-thiolate monooxygenases. They oxidize a variety of structurally unrelated compounds, including steroids, fatty acids, and xenobiotics.</text>
</comment>
<evidence type="ECO:0000256" key="5">
    <source>
        <dbReference type="ARBA" id="ARBA00023004"/>
    </source>
</evidence>